<accession>A0A7Z9DZP5</accession>
<name>A0A7Z9DZP5_9CYAN</name>
<dbReference type="Proteomes" id="UP000184550">
    <property type="component" value="Unassembled WGS sequence"/>
</dbReference>
<proteinExistence type="predicted"/>
<evidence type="ECO:0000313" key="2">
    <source>
        <dbReference type="Proteomes" id="UP000184550"/>
    </source>
</evidence>
<protein>
    <submittedName>
        <fullName evidence="1">Uncharacterized protein</fullName>
    </submittedName>
</protein>
<evidence type="ECO:0000313" key="1">
    <source>
        <dbReference type="EMBL" id="VXD17935.1"/>
    </source>
</evidence>
<sequence>MSFHSLRCCNAYRYKGLLLSQSDSITRLKLKGGIYTFRHMTNTSPNVYRIAVFISVVNDSD</sequence>
<organism evidence="1 2">
    <name type="scientific">Planktothrix serta PCC 8927</name>
    <dbReference type="NCBI Taxonomy" id="671068"/>
    <lineage>
        <taxon>Bacteria</taxon>
        <taxon>Bacillati</taxon>
        <taxon>Cyanobacteriota</taxon>
        <taxon>Cyanophyceae</taxon>
        <taxon>Oscillatoriophycideae</taxon>
        <taxon>Oscillatoriales</taxon>
        <taxon>Microcoleaceae</taxon>
        <taxon>Planktothrix</taxon>
    </lineage>
</organism>
<keyword evidence="2" id="KW-1185">Reference proteome</keyword>
<gene>
    <name evidence="1" type="ORF">PL8927_600184</name>
</gene>
<comment type="caution">
    <text evidence="1">The sequence shown here is derived from an EMBL/GenBank/DDBJ whole genome shotgun (WGS) entry which is preliminary data.</text>
</comment>
<dbReference type="AlphaFoldDB" id="A0A7Z9DZP5"/>
<reference evidence="1" key="1">
    <citation type="submission" date="2019-10" db="EMBL/GenBank/DDBJ databases">
        <authorList>
            <consortium name="Genoscope - CEA"/>
            <person name="William W."/>
        </authorList>
    </citation>
    <scope>NUCLEOTIDE SEQUENCE [LARGE SCALE GENOMIC DNA]</scope>
    <source>
        <strain evidence="1">BBR_PRJEB10992</strain>
    </source>
</reference>
<dbReference type="EMBL" id="CZCU02000136">
    <property type="protein sequence ID" value="VXD17935.1"/>
    <property type="molecule type" value="Genomic_DNA"/>
</dbReference>